<reference evidence="1 2" key="1">
    <citation type="submission" date="2019-01" db="EMBL/GenBank/DDBJ databases">
        <title>Sinorhodobacter populi sp. nov. isolated from the symptomatic bark tissue of Populus euramericana canker.</title>
        <authorList>
            <person name="Xu G."/>
        </authorList>
    </citation>
    <scope>NUCLEOTIDE SEQUENCE [LARGE SCALE GENOMIC DNA]</scope>
    <source>
        <strain evidence="1 2">CCTCC AB2012026</strain>
    </source>
</reference>
<evidence type="ECO:0000313" key="1">
    <source>
        <dbReference type="EMBL" id="RWR45365.1"/>
    </source>
</evidence>
<dbReference type="AlphaFoldDB" id="A0A443L815"/>
<dbReference type="Proteomes" id="UP000286594">
    <property type="component" value="Unassembled WGS sequence"/>
</dbReference>
<keyword evidence="2" id="KW-1185">Reference proteome</keyword>
<name>A0A443L815_9RHOB</name>
<gene>
    <name evidence="1" type="ORF">EOW65_16120</name>
</gene>
<organism evidence="1 2">
    <name type="scientific">Paenirhodobacter ferrireducens</name>
    <dbReference type="NCBI Taxonomy" id="1215032"/>
    <lineage>
        <taxon>Bacteria</taxon>
        <taxon>Pseudomonadati</taxon>
        <taxon>Pseudomonadota</taxon>
        <taxon>Alphaproteobacteria</taxon>
        <taxon>Rhodobacterales</taxon>
        <taxon>Rhodobacter group</taxon>
        <taxon>Paenirhodobacter</taxon>
    </lineage>
</organism>
<accession>A0A443L815</accession>
<dbReference type="EMBL" id="SAVB01000024">
    <property type="protein sequence ID" value="RWR45365.1"/>
    <property type="molecule type" value="Genomic_DNA"/>
</dbReference>
<evidence type="ECO:0000313" key="2">
    <source>
        <dbReference type="Proteomes" id="UP000286594"/>
    </source>
</evidence>
<proteinExistence type="predicted"/>
<comment type="caution">
    <text evidence="1">The sequence shown here is derived from an EMBL/GenBank/DDBJ whole genome shotgun (WGS) entry which is preliminary data.</text>
</comment>
<sequence length="390" mass="44532">MRVVVTYKVNSRVRVQTPFSIKSEGRIYHVERDGERISSVSVIFPGVSVDEAPKIIPAVEAKTIPTISITDRYTLIAERDIRTWQAILATYQGLEIDFNHAEVSYNAETPEEESLISLKSFTIGKDHYPEIAAQDYSMFGRAFLAIKDSYEDIDKIAFYVEGYRHLKAGHCIDAYNQFYLFLEANFGLPFKTKDAVKALQGNRQFIDAVNEVISEKSWKTDRVKLTLKGFEGDTYDISAVTNSIVLLRGHLRHNTLSNPNRWNPNDQEKHRLDALFIAAVCQAIARPTFLKTFNEIYAKEFFDQAVENKHMLKVRVTITMKDMERVRDQQIDMNFPTRDESPELAKVVMQKALEAFDHNAAGADLYAIRAVVIPTGKELFRYDLGPSISR</sequence>
<protein>
    <submittedName>
        <fullName evidence="1">Uncharacterized protein</fullName>
    </submittedName>
</protein>